<reference evidence="2" key="1">
    <citation type="journal article" date="2019" name="Int. J. Syst. Evol. Microbiol.">
        <title>The Global Catalogue of Microorganisms (GCM) 10K type strain sequencing project: providing services to taxonomists for standard genome sequencing and annotation.</title>
        <authorList>
            <consortium name="The Broad Institute Genomics Platform"/>
            <consortium name="The Broad Institute Genome Sequencing Center for Infectious Disease"/>
            <person name="Wu L."/>
            <person name="Ma J."/>
        </authorList>
    </citation>
    <scope>NUCLEOTIDE SEQUENCE [LARGE SCALE GENOMIC DNA]</scope>
    <source>
        <strain evidence="2">S1</strain>
    </source>
</reference>
<sequence length="170" mass="20308">MDLTLEYRKIEKEARRESRPQEGEVGSMEKEQEITCLLFDLIVKQLEGMSEQNRAIRRVEVIDSSLELTMKTGEEYRIDINRVHLPEEEKGRVTRMNRPQEDREKRIAEEDWARLVQSCDTVIQFLEYDKQKMEELATLLPDFPWEKRSLMIEEILKHLRASLARVSERE</sequence>
<comment type="caution">
    <text evidence="1">The sequence shown here is derived from an EMBL/GenBank/DDBJ whole genome shotgun (WGS) entry which is preliminary data.</text>
</comment>
<evidence type="ECO:0000313" key="1">
    <source>
        <dbReference type="EMBL" id="MFD1427069.1"/>
    </source>
</evidence>
<name>A0ABW4CAH1_9BACL</name>
<accession>A0ABW4CAH1</accession>
<protein>
    <submittedName>
        <fullName evidence="1">Uncharacterized protein</fullName>
    </submittedName>
</protein>
<dbReference type="Proteomes" id="UP001597282">
    <property type="component" value="Unassembled WGS sequence"/>
</dbReference>
<organism evidence="1 2">
    <name type="scientific">Kroppenstedtia sanguinis</name>
    <dbReference type="NCBI Taxonomy" id="1380684"/>
    <lineage>
        <taxon>Bacteria</taxon>
        <taxon>Bacillati</taxon>
        <taxon>Bacillota</taxon>
        <taxon>Bacilli</taxon>
        <taxon>Bacillales</taxon>
        <taxon>Thermoactinomycetaceae</taxon>
        <taxon>Kroppenstedtia</taxon>
    </lineage>
</organism>
<dbReference type="RefSeq" id="WP_429247309.1">
    <property type="nucleotide sequence ID" value="NZ_JBNPXF010000040.1"/>
</dbReference>
<gene>
    <name evidence="1" type="ORF">ACFQ4Y_09045</name>
</gene>
<keyword evidence="2" id="KW-1185">Reference proteome</keyword>
<proteinExistence type="predicted"/>
<evidence type="ECO:0000313" key="2">
    <source>
        <dbReference type="Proteomes" id="UP001597282"/>
    </source>
</evidence>
<dbReference type="EMBL" id="JBHTNU010000007">
    <property type="protein sequence ID" value="MFD1427069.1"/>
    <property type="molecule type" value="Genomic_DNA"/>
</dbReference>